<reference evidence="1" key="1">
    <citation type="journal article" date="2012" name="J. Bacteriol.">
        <title>Genome Sequence of Streptomyces auratus Strain AGR0001, a Phoslactomycin-Producing Actinomycete.</title>
        <authorList>
            <person name="Han X."/>
            <person name="Li M."/>
            <person name="Ding Z."/>
            <person name="Zhao J."/>
            <person name="Ji K."/>
            <person name="Wen M."/>
            <person name="Lu T."/>
        </authorList>
    </citation>
    <scope>NUCLEOTIDE SEQUENCE</scope>
    <source>
        <strain evidence="1">AGR0001</strain>
    </source>
</reference>
<name>A0A8B1N2Q8_9ACTN</name>
<keyword evidence="2" id="KW-1185">Reference proteome</keyword>
<dbReference type="Proteomes" id="UP000009036">
    <property type="component" value="Chromosome"/>
</dbReference>
<dbReference type="KEGG" id="sauh:SU9_004705"/>
<proteinExistence type="predicted"/>
<accession>A0A8B1N2Q8</accession>
<evidence type="ECO:0000313" key="1">
    <source>
        <dbReference type="EMBL" id="QTZ90849.1"/>
    </source>
</evidence>
<evidence type="ECO:0008006" key="3">
    <source>
        <dbReference type="Google" id="ProtNLM"/>
    </source>
</evidence>
<organism evidence="1 2">
    <name type="scientific">Streptomyces auratus AGR0001</name>
    <dbReference type="NCBI Taxonomy" id="1160718"/>
    <lineage>
        <taxon>Bacteria</taxon>
        <taxon>Bacillati</taxon>
        <taxon>Actinomycetota</taxon>
        <taxon>Actinomycetes</taxon>
        <taxon>Kitasatosporales</taxon>
        <taxon>Streptomycetaceae</taxon>
        <taxon>Streptomyces</taxon>
    </lineage>
</organism>
<sequence>MRKDAVAVRERELRRSCKHLLRQLDIQPPLEVYELCRRLGELRGKPIRLIPWALPIPGPFGVWMSRPHEECIFYQEETTRVHQDHIILHEIGHILADHQDDGGSDEELPDLGPDYPRDEVPRGFRRTCYTEDYEREAELVATIIQEWAVVIDYATPRTPEDSALGPLRSALNPRWGWT</sequence>
<dbReference type="OrthoDB" id="4144896at2"/>
<reference evidence="1" key="2">
    <citation type="submission" date="2021-04" db="EMBL/GenBank/DDBJ databases">
        <authorList>
            <person name="Wen M.-L."/>
            <person name="Han X.-L."/>
            <person name="Xiong J."/>
        </authorList>
    </citation>
    <scope>NUCLEOTIDE SEQUENCE</scope>
    <source>
        <strain evidence="1">AGR0001</strain>
    </source>
</reference>
<dbReference type="EMBL" id="CP072931">
    <property type="protein sequence ID" value="QTZ90849.1"/>
    <property type="molecule type" value="Genomic_DNA"/>
</dbReference>
<protein>
    <recommendedName>
        <fullName evidence="3">IrrE N-terminal-like domain-containing protein</fullName>
    </recommendedName>
</protein>
<evidence type="ECO:0000313" key="2">
    <source>
        <dbReference type="Proteomes" id="UP000009036"/>
    </source>
</evidence>
<gene>
    <name evidence="1" type="ORF">SU9_004705</name>
</gene>
<dbReference type="AlphaFoldDB" id="A0A8B1N2Q8"/>